<evidence type="ECO:0000313" key="2">
    <source>
        <dbReference type="EMBL" id="GAA1003519.1"/>
    </source>
</evidence>
<dbReference type="Proteomes" id="UP001501072">
    <property type="component" value="Unassembled WGS sequence"/>
</dbReference>
<evidence type="ECO:0000313" key="3">
    <source>
        <dbReference type="Proteomes" id="UP001501072"/>
    </source>
</evidence>
<accession>A0ABN1SRY2</accession>
<proteinExistence type="predicted"/>
<organism evidence="2 3">
    <name type="scientific">Streptomyces thermogriseus</name>
    <dbReference type="NCBI Taxonomy" id="75292"/>
    <lineage>
        <taxon>Bacteria</taxon>
        <taxon>Bacillati</taxon>
        <taxon>Actinomycetota</taxon>
        <taxon>Actinomycetes</taxon>
        <taxon>Kitasatosporales</taxon>
        <taxon>Streptomycetaceae</taxon>
        <taxon>Streptomyces</taxon>
    </lineage>
</organism>
<feature type="compositionally biased region" description="Basic and acidic residues" evidence="1">
    <location>
        <begin position="1"/>
        <end position="19"/>
    </location>
</feature>
<feature type="region of interest" description="Disordered" evidence="1">
    <location>
        <begin position="1"/>
        <end position="36"/>
    </location>
</feature>
<name>A0ABN1SRY2_9ACTN</name>
<comment type="caution">
    <text evidence="2">The sequence shown here is derived from an EMBL/GenBank/DDBJ whole genome shotgun (WGS) entry which is preliminary data.</text>
</comment>
<gene>
    <name evidence="2" type="ORF">GCM10009564_03480</name>
</gene>
<protein>
    <submittedName>
        <fullName evidence="2">Uncharacterized protein</fullName>
    </submittedName>
</protein>
<sequence>MEGGRDELGVALEDGRDEPGVAETGVSRGGVAQGGEQPVQQVLGERGAAVVDVGAGGQGGQVGLAVGLGQMGEAGGAAGDVDATAADRIVRGGAVTAVRSLRRSRGGCVARV</sequence>
<dbReference type="EMBL" id="BAAAHU010000002">
    <property type="protein sequence ID" value="GAA1003519.1"/>
    <property type="molecule type" value="Genomic_DNA"/>
</dbReference>
<evidence type="ECO:0000256" key="1">
    <source>
        <dbReference type="SAM" id="MobiDB-lite"/>
    </source>
</evidence>
<reference evidence="2 3" key="1">
    <citation type="journal article" date="2019" name="Int. J. Syst. Evol. Microbiol.">
        <title>The Global Catalogue of Microorganisms (GCM) 10K type strain sequencing project: providing services to taxonomists for standard genome sequencing and annotation.</title>
        <authorList>
            <consortium name="The Broad Institute Genomics Platform"/>
            <consortium name="The Broad Institute Genome Sequencing Center for Infectious Disease"/>
            <person name="Wu L."/>
            <person name="Ma J."/>
        </authorList>
    </citation>
    <scope>NUCLEOTIDE SEQUENCE [LARGE SCALE GENOMIC DNA]</scope>
    <source>
        <strain evidence="2 3">JCM 11269</strain>
    </source>
</reference>
<keyword evidence="3" id="KW-1185">Reference proteome</keyword>